<proteinExistence type="predicted"/>
<dbReference type="Proteomes" id="UP000233417">
    <property type="component" value="Unassembled WGS sequence"/>
</dbReference>
<reference evidence="1 2" key="1">
    <citation type="journal article" date="2017" name="ISME J.">
        <title>Potential for microbial H2 and metal transformations associated with novel bacteria and archaea in deep terrestrial subsurface sediments.</title>
        <authorList>
            <person name="Hernsdorf A.W."/>
            <person name="Amano Y."/>
            <person name="Miyakawa K."/>
            <person name="Ise K."/>
            <person name="Suzuki Y."/>
            <person name="Anantharaman K."/>
            <person name="Probst A."/>
            <person name="Burstein D."/>
            <person name="Thomas B.C."/>
            <person name="Banfield J.F."/>
        </authorList>
    </citation>
    <scope>NUCLEOTIDE SEQUENCE [LARGE SCALE GENOMIC DNA]</scope>
    <source>
        <strain evidence="1">HGW-Dojkabacteria-1</strain>
    </source>
</reference>
<organism evidence="1 2">
    <name type="scientific">Candidatus Dojkabacteria bacterium HGW-Dojkabacteria-1</name>
    <dbReference type="NCBI Taxonomy" id="2013761"/>
    <lineage>
        <taxon>Bacteria</taxon>
        <taxon>Candidatus Dojkabacteria</taxon>
    </lineage>
</organism>
<protein>
    <submittedName>
        <fullName evidence="1">Uncharacterized protein</fullName>
    </submittedName>
</protein>
<sequence length="62" mass="7540">MSEKENQHPQDTLLQEAYDLTENRWKFVAFKDLKRAIVYRIEKDNNGRRNWVRTESKDAKDN</sequence>
<gene>
    <name evidence="1" type="ORF">CVU76_02270</name>
</gene>
<dbReference type="EMBL" id="PHAO01000001">
    <property type="protein sequence ID" value="PKN02828.1"/>
    <property type="molecule type" value="Genomic_DNA"/>
</dbReference>
<evidence type="ECO:0000313" key="1">
    <source>
        <dbReference type="EMBL" id="PKN02828.1"/>
    </source>
</evidence>
<name>A0A2N2F3S3_9BACT</name>
<evidence type="ECO:0000313" key="2">
    <source>
        <dbReference type="Proteomes" id="UP000233417"/>
    </source>
</evidence>
<dbReference type="AlphaFoldDB" id="A0A2N2F3S3"/>
<comment type="caution">
    <text evidence="1">The sequence shown here is derived from an EMBL/GenBank/DDBJ whole genome shotgun (WGS) entry which is preliminary data.</text>
</comment>
<accession>A0A2N2F3S3</accession>